<dbReference type="RefSeq" id="WP_088962434.1">
    <property type="nucleotide sequence ID" value="NZ_JACCCQ010000001.1"/>
</dbReference>
<dbReference type="AlphaFoldDB" id="A0A1C4Z1S0"/>
<reference evidence="2 5" key="2">
    <citation type="submission" date="2020-07" db="EMBL/GenBank/DDBJ databases">
        <title>Sequencing the genomes of 1000 actinobacteria strains.</title>
        <authorList>
            <person name="Klenk H.-P."/>
        </authorList>
    </citation>
    <scope>NUCLEOTIDE SEQUENCE [LARGE SCALE GENOMIC DNA]</scope>
    <source>
        <strain evidence="2 5">DSM 43814</strain>
    </source>
</reference>
<proteinExistence type="predicted"/>
<name>A0A1C4Z1S0_9ACTN</name>
<reference evidence="3 4" key="1">
    <citation type="submission" date="2016-06" db="EMBL/GenBank/DDBJ databases">
        <authorList>
            <person name="Kjaerup R.B."/>
            <person name="Dalgaard T.S."/>
            <person name="Juul-Madsen H.R."/>
        </authorList>
    </citation>
    <scope>NUCLEOTIDE SEQUENCE [LARGE SCALE GENOMIC DNA]</scope>
    <source>
        <strain evidence="3 4">DSM 43821</strain>
    </source>
</reference>
<gene>
    <name evidence="3" type="ORF">GA0074696_3941</name>
    <name evidence="2" type="ORF">HDA35_004532</name>
</gene>
<organism evidence="3 4">
    <name type="scientific">Micromonospora purpureochromogenes</name>
    <dbReference type="NCBI Taxonomy" id="47872"/>
    <lineage>
        <taxon>Bacteria</taxon>
        <taxon>Bacillati</taxon>
        <taxon>Actinomycetota</taxon>
        <taxon>Actinomycetes</taxon>
        <taxon>Micromonosporales</taxon>
        <taxon>Micromonosporaceae</taxon>
        <taxon>Micromonospora</taxon>
    </lineage>
</organism>
<evidence type="ECO:0000313" key="3">
    <source>
        <dbReference type="EMBL" id="SCF26837.1"/>
    </source>
</evidence>
<evidence type="ECO:0000313" key="4">
    <source>
        <dbReference type="Proteomes" id="UP000198228"/>
    </source>
</evidence>
<feature type="compositionally biased region" description="Basic and acidic residues" evidence="1">
    <location>
        <begin position="28"/>
        <end position="39"/>
    </location>
</feature>
<feature type="region of interest" description="Disordered" evidence="1">
    <location>
        <begin position="16"/>
        <end position="58"/>
    </location>
</feature>
<evidence type="ECO:0000256" key="1">
    <source>
        <dbReference type="SAM" id="MobiDB-lite"/>
    </source>
</evidence>
<accession>A0A1C4Z1S0</accession>
<dbReference type="Proteomes" id="UP000198228">
    <property type="component" value="Chromosome I"/>
</dbReference>
<dbReference type="EMBL" id="JACCCQ010000001">
    <property type="protein sequence ID" value="NYF58701.1"/>
    <property type="molecule type" value="Genomic_DNA"/>
</dbReference>
<evidence type="ECO:0000313" key="2">
    <source>
        <dbReference type="EMBL" id="NYF58701.1"/>
    </source>
</evidence>
<dbReference type="EMBL" id="LT607410">
    <property type="protein sequence ID" value="SCF26837.1"/>
    <property type="molecule type" value="Genomic_DNA"/>
</dbReference>
<protein>
    <submittedName>
        <fullName evidence="3">Uncharacterized protein</fullName>
    </submittedName>
</protein>
<sequence length="77" mass="8332">MGEVTVRFVGGPAHDVVREVPADPGGEPPERWIMRHPDADPPPGGGGPDHLYARDRPDGSGVWTMRFVRTYPIGASE</sequence>
<evidence type="ECO:0000313" key="5">
    <source>
        <dbReference type="Proteomes" id="UP000631553"/>
    </source>
</evidence>
<keyword evidence="5" id="KW-1185">Reference proteome</keyword>
<dbReference type="Proteomes" id="UP000631553">
    <property type="component" value="Unassembled WGS sequence"/>
</dbReference>